<dbReference type="EMBL" id="BAABKY010000002">
    <property type="protein sequence ID" value="GAA5078575.1"/>
    <property type="molecule type" value="Genomic_DNA"/>
</dbReference>
<name>A0ABP9LHF4_9GAMM</name>
<evidence type="ECO:0000313" key="2">
    <source>
        <dbReference type="Proteomes" id="UP001501083"/>
    </source>
</evidence>
<keyword evidence="2" id="KW-1185">Reference proteome</keyword>
<dbReference type="Proteomes" id="UP001501083">
    <property type="component" value="Unassembled WGS sequence"/>
</dbReference>
<sequence>MRSAWAGIAAAKASSAKEKKAGIQVRAGRRLAATYGSDGLDPGVDREGDARAVRIVRAMRSTTDLNRDRRRS</sequence>
<reference evidence="2" key="1">
    <citation type="journal article" date="2019" name="Int. J. Syst. Evol. Microbiol.">
        <title>The Global Catalogue of Microorganisms (GCM) 10K type strain sequencing project: providing services to taxonomists for standard genome sequencing and annotation.</title>
        <authorList>
            <consortium name="The Broad Institute Genomics Platform"/>
            <consortium name="The Broad Institute Genome Sequencing Center for Infectious Disease"/>
            <person name="Wu L."/>
            <person name="Ma J."/>
        </authorList>
    </citation>
    <scope>NUCLEOTIDE SEQUENCE [LARGE SCALE GENOMIC DNA]</scope>
    <source>
        <strain evidence="2">JCM 19212</strain>
    </source>
</reference>
<proteinExistence type="predicted"/>
<gene>
    <name evidence="1" type="ORF">GCM10025759_25810</name>
</gene>
<organism evidence="1 2">
    <name type="scientific">Lysobacter panacisoli</name>
    <dbReference type="NCBI Taxonomy" id="1255263"/>
    <lineage>
        <taxon>Bacteria</taxon>
        <taxon>Pseudomonadati</taxon>
        <taxon>Pseudomonadota</taxon>
        <taxon>Gammaproteobacteria</taxon>
        <taxon>Lysobacterales</taxon>
        <taxon>Lysobacteraceae</taxon>
        <taxon>Lysobacter</taxon>
    </lineage>
</organism>
<accession>A0ABP9LHF4</accession>
<comment type="caution">
    <text evidence="1">The sequence shown here is derived from an EMBL/GenBank/DDBJ whole genome shotgun (WGS) entry which is preliminary data.</text>
</comment>
<evidence type="ECO:0000313" key="1">
    <source>
        <dbReference type="EMBL" id="GAA5078575.1"/>
    </source>
</evidence>
<protein>
    <submittedName>
        <fullName evidence="1">Uncharacterized protein</fullName>
    </submittedName>
</protein>